<sequence length="271" mass="30409">MEYCDTSLPGINEVQMYLKSPGGRTPGHVENQVMASINLNIGPGDCTWICIPMMHIAKIEKYLRDNSIFPYASTFWINEEDLKANGIPYQKFVQKKGDLVYVGIGTYHWVQSNGYCANVSWNVAQMDAVQLMASAIIHDHNAEQRYTSIVPLVPMMWNMVMEGESKGTELARIVKKLLVSSLAKCQIELDTATVKKIPVVPMADSIYSIPQVALCSRMTCPRPTLFNLVAVNKNDEAAPITCIDCAHVNSDVTAYQRYSMNDLVEWFDAYH</sequence>
<dbReference type="PANTHER" id="PTHR14017:SF14">
    <property type="entry name" value="JMJC DOMAIN-CONTAINING PROTEIN"/>
    <property type="match status" value="1"/>
</dbReference>
<dbReference type="Gene3D" id="2.60.120.650">
    <property type="entry name" value="Cupin"/>
    <property type="match status" value="1"/>
</dbReference>
<dbReference type="WBParaSite" id="Csp11.Scaffold629.g9183.t1">
    <property type="protein sequence ID" value="Csp11.Scaffold629.g9183.t1"/>
    <property type="gene ID" value="Csp11.Scaffold629.g9183"/>
</dbReference>
<dbReference type="Gene3D" id="2.10.110.20">
    <property type="match status" value="1"/>
</dbReference>
<accession>A0A1I7UGU2</accession>
<comment type="similarity">
    <text evidence="3">Belongs to the UTX family.</text>
</comment>
<evidence type="ECO:0000313" key="6">
    <source>
        <dbReference type="WBParaSite" id="Csp11.Scaffold629.g9183.t1"/>
    </source>
</evidence>
<dbReference type="Proteomes" id="UP000095282">
    <property type="component" value="Unplaced"/>
</dbReference>
<dbReference type="GO" id="GO:0044666">
    <property type="term" value="C:MLL3/4 complex"/>
    <property type="evidence" value="ECO:0007669"/>
    <property type="project" value="TreeGrafter"/>
</dbReference>
<comment type="subcellular location">
    <subcellularLocation>
        <location evidence="1">Nucleus</location>
    </subcellularLocation>
</comment>
<dbReference type="GO" id="GO:0071558">
    <property type="term" value="F:histone H3K27me2/H3K27me3 demethylase activity"/>
    <property type="evidence" value="ECO:0007669"/>
    <property type="project" value="TreeGrafter"/>
</dbReference>
<dbReference type="PROSITE" id="PS51184">
    <property type="entry name" value="JMJC"/>
    <property type="match status" value="1"/>
</dbReference>
<dbReference type="eggNOG" id="KOG1246">
    <property type="taxonomic scope" value="Eukaryota"/>
</dbReference>
<protein>
    <submittedName>
        <fullName evidence="6">JmjC domain-containing protein</fullName>
    </submittedName>
</protein>
<dbReference type="PANTHER" id="PTHR14017">
    <property type="entry name" value="LYSINE-SPECIFIC DEMETHYLASE"/>
    <property type="match status" value="1"/>
</dbReference>
<dbReference type="Pfam" id="PF02373">
    <property type="entry name" value="JmjC"/>
    <property type="match status" value="1"/>
</dbReference>
<reference evidence="6" key="1">
    <citation type="submission" date="2016-11" db="UniProtKB">
        <authorList>
            <consortium name="WormBaseParasite"/>
        </authorList>
    </citation>
    <scope>IDENTIFICATION</scope>
</reference>
<keyword evidence="5" id="KW-1185">Reference proteome</keyword>
<dbReference type="GO" id="GO:0010468">
    <property type="term" value="P:regulation of gene expression"/>
    <property type="evidence" value="ECO:0007669"/>
    <property type="project" value="TreeGrafter"/>
</dbReference>
<dbReference type="InterPro" id="IPR003347">
    <property type="entry name" value="JmjC_dom"/>
</dbReference>
<evidence type="ECO:0000256" key="2">
    <source>
        <dbReference type="ARBA" id="ARBA00023242"/>
    </source>
</evidence>
<dbReference type="SMART" id="SM00558">
    <property type="entry name" value="JmjC"/>
    <property type="match status" value="1"/>
</dbReference>
<dbReference type="InterPro" id="IPR046941">
    <property type="entry name" value="KDM6_GATAL_sf"/>
</dbReference>
<dbReference type="SUPFAM" id="SSF51197">
    <property type="entry name" value="Clavaminate synthase-like"/>
    <property type="match status" value="1"/>
</dbReference>
<dbReference type="GO" id="GO:0000978">
    <property type="term" value="F:RNA polymerase II cis-regulatory region sequence-specific DNA binding"/>
    <property type="evidence" value="ECO:0007669"/>
    <property type="project" value="TreeGrafter"/>
</dbReference>
<evidence type="ECO:0000256" key="1">
    <source>
        <dbReference type="ARBA" id="ARBA00004123"/>
    </source>
</evidence>
<feature type="domain" description="JmjC" evidence="4">
    <location>
        <begin position="1"/>
        <end position="140"/>
    </location>
</feature>
<evidence type="ECO:0000313" key="5">
    <source>
        <dbReference type="Proteomes" id="UP000095282"/>
    </source>
</evidence>
<proteinExistence type="inferred from homology"/>
<dbReference type="Gene3D" id="1.20.58.1370">
    <property type="match status" value="1"/>
</dbReference>
<name>A0A1I7UGU2_9PELO</name>
<organism evidence="5 6">
    <name type="scientific">Caenorhabditis tropicalis</name>
    <dbReference type="NCBI Taxonomy" id="1561998"/>
    <lineage>
        <taxon>Eukaryota</taxon>
        <taxon>Metazoa</taxon>
        <taxon>Ecdysozoa</taxon>
        <taxon>Nematoda</taxon>
        <taxon>Chromadorea</taxon>
        <taxon>Rhabditida</taxon>
        <taxon>Rhabditina</taxon>
        <taxon>Rhabditomorpha</taxon>
        <taxon>Rhabditoidea</taxon>
        <taxon>Rhabditidae</taxon>
        <taxon>Peloderinae</taxon>
        <taxon>Caenorhabditis</taxon>
    </lineage>
</organism>
<keyword evidence="2" id="KW-0539">Nucleus</keyword>
<evidence type="ECO:0000256" key="3">
    <source>
        <dbReference type="ARBA" id="ARBA00034483"/>
    </source>
</evidence>
<dbReference type="InterPro" id="IPR051630">
    <property type="entry name" value="Corepressor-Demethylase"/>
</dbReference>
<dbReference type="AlphaFoldDB" id="A0A1I7UGU2"/>
<dbReference type="GO" id="GO:0031490">
    <property type="term" value="F:chromatin DNA binding"/>
    <property type="evidence" value="ECO:0007669"/>
    <property type="project" value="TreeGrafter"/>
</dbReference>
<evidence type="ECO:0000259" key="4">
    <source>
        <dbReference type="PROSITE" id="PS51184"/>
    </source>
</evidence>
<dbReference type="STRING" id="1561998.A0A1I7UGU2"/>